<protein>
    <recommendedName>
        <fullName evidence="2">ACB domain-containing protein</fullName>
    </recommendedName>
</protein>
<dbReference type="EMBL" id="CP017478">
    <property type="protein sequence ID" value="AOW21872.1"/>
    <property type="molecule type" value="Genomic_DNA"/>
</dbReference>
<dbReference type="PROSITE" id="PS51228">
    <property type="entry name" value="ACB_2"/>
    <property type="match status" value="1"/>
</dbReference>
<evidence type="ECO:0000313" key="3">
    <source>
        <dbReference type="EMBL" id="AOW21872.1"/>
    </source>
</evidence>
<dbReference type="GO" id="GO:0006631">
    <property type="term" value="P:fatty acid metabolic process"/>
    <property type="evidence" value="ECO:0007669"/>
    <property type="project" value="TreeGrafter"/>
</dbReference>
<dbReference type="InterPro" id="IPR014352">
    <property type="entry name" value="FERM/acyl-CoA-bd_prot_sf"/>
</dbReference>
<dbReference type="SUPFAM" id="SSF47027">
    <property type="entry name" value="Acyl-CoA binding protein"/>
    <property type="match status" value="1"/>
</dbReference>
<feature type="domain" description="ACB" evidence="2">
    <location>
        <begin position="5"/>
        <end position="90"/>
    </location>
</feature>
<dbReference type="STRING" id="1850246.LPB138_14785"/>
<dbReference type="Pfam" id="PF00887">
    <property type="entry name" value="ACBP"/>
    <property type="match status" value="1"/>
</dbReference>
<dbReference type="InterPro" id="IPR000582">
    <property type="entry name" value="Acyl-CoA-binding_protein"/>
</dbReference>
<dbReference type="PRINTS" id="PR00689">
    <property type="entry name" value="ACOABINDINGP"/>
</dbReference>
<keyword evidence="1" id="KW-0446">Lipid-binding</keyword>
<dbReference type="Proteomes" id="UP000176050">
    <property type="component" value="Chromosome"/>
</dbReference>
<proteinExistence type="predicted"/>
<dbReference type="OrthoDB" id="981216at2"/>
<dbReference type="PANTHER" id="PTHR23310:SF62">
    <property type="entry name" value="ACYL-COA BINDING PROTEIN 1, ISOFORM A"/>
    <property type="match status" value="1"/>
</dbReference>
<dbReference type="GO" id="GO:0000062">
    <property type="term" value="F:fatty-acyl-CoA binding"/>
    <property type="evidence" value="ECO:0007669"/>
    <property type="project" value="InterPro"/>
</dbReference>
<name>A0A1D8PBB3_9FLAO</name>
<dbReference type="AlphaFoldDB" id="A0A1D8PBB3"/>
<dbReference type="KEGG" id="lul:LPB138_14785"/>
<dbReference type="RefSeq" id="WP_070238032.1">
    <property type="nucleotide sequence ID" value="NZ_CP017478.1"/>
</dbReference>
<dbReference type="Gene3D" id="1.20.80.10">
    <property type="match status" value="1"/>
</dbReference>
<sequence length="91" mass="10754">MKKDLNTKFEEAYKMASETTEKLPPDIMLQFYAYYKQATRGNDYEQPSGGIELRNAFKLNAWFQLNHLSEEEAKKHYIKLVNKYLKPNTSN</sequence>
<evidence type="ECO:0000313" key="4">
    <source>
        <dbReference type="Proteomes" id="UP000176050"/>
    </source>
</evidence>
<reference evidence="3 4" key="1">
    <citation type="submission" date="2016-10" db="EMBL/GenBank/DDBJ databases">
        <title>Lutibacter sp. LPB0138, isolated from marine gastropod.</title>
        <authorList>
            <person name="Kim E."/>
            <person name="Yi H."/>
        </authorList>
    </citation>
    <scope>NUCLEOTIDE SEQUENCE [LARGE SCALE GENOMIC DNA]</scope>
    <source>
        <strain evidence="3 4">LPB0138</strain>
    </source>
</reference>
<keyword evidence="4" id="KW-1185">Reference proteome</keyword>
<dbReference type="InterPro" id="IPR035984">
    <property type="entry name" value="Acyl-CoA-binding_sf"/>
</dbReference>
<gene>
    <name evidence="3" type="ORF">LPB138_14785</name>
</gene>
<organism evidence="3 4">
    <name type="scientific">Urechidicola croceus</name>
    <dbReference type="NCBI Taxonomy" id="1850246"/>
    <lineage>
        <taxon>Bacteria</taxon>
        <taxon>Pseudomonadati</taxon>
        <taxon>Bacteroidota</taxon>
        <taxon>Flavobacteriia</taxon>
        <taxon>Flavobacteriales</taxon>
        <taxon>Flavobacteriaceae</taxon>
        <taxon>Urechidicola</taxon>
    </lineage>
</organism>
<evidence type="ECO:0000259" key="2">
    <source>
        <dbReference type="PROSITE" id="PS51228"/>
    </source>
</evidence>
<accession>A0A1D8PBB3</accession>
<evidence type="ECO:0000256" key="1">
    <source>
        <dbReference type="ARBA" id="ARBA00023121"/>
    </source>
</evidence>
<dbReference type="PANTHER" id="PTHR23310">
    <property type="entry name" value="ACYL-COA-BINDING PROTEIN, ACBP"/>
    <property type="match status" value="1"/>
</dbReference>